<accession>A0ABQ4P179</accession>
<reference evidence="1" key="1">
    <citation type="submission" date="2021-05" db="EMBL/GenBank/DDBJ databases">
        <title>Molecular characterization for Shewanella algae harboring chromosomal blaOXA-55-like strains isolated from clinical and environment sample.</title>
        <authorList>
            <person name="Ohama Y."/>
            <person name="Aoki K."/>
            <person name="Harada S."/>
            <person name="Moriya K."/>
            <person name="Ishii Y."/>
            <person name="Tateda K."/>
        </authorList>
    </citation>
    <scope>NUCLEOTIDE SEQUENCE</scope>
    <source>
        <strain evidence="1">JCM 11563</strain>
    </source>
</reference>
<proteinExistence type="predicted"/>
<dbReference type="Proteomes" id="UP000887104">
    <property type="component" value="Unassembled WGS sequence"/>
</dbReference>
<evidence type="ECO:0000313" key="2">
    <source>
        <dbReference type="Proteomes" id="UP000887104"/>
    </source>
</evidence>
<sequence>MGNTAVDMGIAHDLVSCVADKSWEELRGYSLHKADHNKQGEHSLVDIAGYAL</sequence>
<name>A0ABQ4P179_9GAMM</name>
<protein>
    <recommendedName>
        <fullName evidence="3">Transposase</fullName>
    </recommendedName>
</protein>
<comment type="caution">
    <text evidence="1">The sequence shown here is derived from an EMBL/GenBank/DDBJ whole genome shotgun (WGS) entry which is preliminary data.</text>
</comment>
<gene>
    <name evidence="1" type="ORF">TUM4438_04920</name>
</gene>
<keyword evidence="2" id="KW-1185">Reference proteome</keyword>
<evidence type="ECO:0008006" key="3">
    <source>
        <dbReference type="Google" id="ProtNLM"/>
    </source>
</evidence>
<organism evidence="1 2">
    <name type="scientific">Shewanella sairae</name>
    <dbReference type="NCBI Taxonomy" id="190310"/>
    <lineage>
        <taxon>Bacteria</taxon>
        <taxon>Pseudomonadati</taxon>
        <taxon>Pseudomonadota</taxon>
        <taxon>Gammaproteobacteria</taxon>
        <taxon>Alteromonadales</taxon>
        <taxon>Shewanellaceae</taxon>
        <taxon>Shewanella</taxon>
    </lineage>
</organism>
<evidence type="ECO:0000313" key="1">
    <source>
        <dbReference type="EMBL" id="GIU41274.1"/>
    </source>
</evidence>
<dbReference type="EMBL" id="BPEY01000005">
    <property type="protein sequence ID" value="GIU41274.1"/>
    <property type="molecule type" value="Genomic_DNA"/>
</dbReference>